<dbReference type="Proteomes" id="UP000053748">
    <property type="component" value="Unassembled WGS sequence"/>
</dbReference>
<keyword evidence="2" id="KW-1185">Reference proteome</keyword>
<sequence length="476" mass="53913">MNFRREYNGCKSFGCPNCGVADLSLYSRSNRLGYDAWYCPLCGAYPPVLLNEPILCLAEQIHAQHLSTSLLESCGCSAPQWKRHGLTQAGSQRVKCKQCGKSATLLNAAHGSSLLQPLLNALLEGILPSELQNYCGLSNKVFAQRIEFLADVLRAFSRQQEQHCRPSALQIRSHIQCSRSGSRHQDTHSLAAHLWSLSSCDSTTGYAYFISDNALFDAAELPLALAEKARYQMPNQEAASTDKFDVFVSAEKTYAKILARSQFDQLGYSSPLHQHLKEGLLLRPVYAAHAHMQNLRKWFGEPPPKTLILEHESFLRGAAITAFSNAVKAAKTTLLYCHLAEVHHFDTNKTKSMSWWDEKWMQFNQTNEWGDWQIGLGLLTPHTNLNEGILKGALPAHPNWNRVLWQGYEQWLPPTYCARLSLKRIHQWQEIYRFLFNYLLPKTPRLEPQQSVHLNEIASLIDSINDAFLNSNQGMR</sequence>
<reference evidence="1" key="1">
    <citation type="submission" date="2017-12" db="EMBL/GenBank/DDBJ databases">
        <title>FDA dAtabase for Regulatory Grade micrObial Sequences (FDA-ARGOS): Supporting development and validation of Infectious Disease Dx tests.</title>
        <authorList>
            <person name="Hoffmann M."/>
            <person name="Allard M."/>
            <person name="Evans P."/>
            <person name="Brown E."/>
            <person name="Tallon L.J."/>
            <person name="Sadzewicz L."/>
            <person name="Sengamalay N."/>
            <person name="Ott S."/>
            <person name="Godinez A."/>
            <person name="Nagaraj S."/>
            <person name="Vavikolanu K."/>
            <person name="Aluvathingal J."/>
            <person name="Nadendla S."/>
            <person name="Hobson J."/>
            <person name="Sichtig H."/>
        </authorList>
    </citation>
    <scope>NUCLEOTIDE SEQUENCE [LARGE SCALE GENOMIC DNA]</scope>
    <source>
        <strain evidence="1">FDAARGOS_113</strain>
    </source>
</reference>
<comment type="caution">
    <text evidence="1">The sequence shown here is derived from an EMBL/GenBank/DDBJ whole genome shotgun (WGS) entry which is preliminary data.</text>
</comment>
<evidence type="ECO:0000313" key="2">
    <source>
        <dbReference type="Proteomes" id="UP000053748"/>
    </source>
</evidence>
<gene>
    <name evidence="1" type="ORF">AL544_001135</name>
</gene>
<proteinExistence type="predicted"/>
<evidence type="ECO:0008006" key="3">
    <source>
        <dbReference type="Google" id="ProtNLM"/>
    </source>
</evidence>
<evidence type="ECO:0000313" key="1">
    <source>
        <dbReference type="EMBL" id="PNM63615.1"/>
    </source>
</evidence>
<dbReference type="OrthoDB" id="9128325at2"/>
<organism evidence="1 2">
    <name type="scientific">Vibrio mimicus</name>
    <dbReference type="NCBI Taxonomy" id="674"/>
    <lineage>
        <taxon>Bacteria</taxon>
        <taxon>Pseudomonadati</taxon>
        <taxon>Pseudomonadota</taxon>
        <taxon>Gammaproteobacteria</taxon>
        <taxon>Vibrionales</taxon>
        <taxon>Vibrionaceae</taxon>
        <taxon>Vibrio</taxon>
    </lineage>
</organism>
<dbReference type="AlphaFoldDB" id="A0A2J9VIJ1"/>
<accession>A0A2J9VIJ1</accession>
<protein>
    <recommendedName>
        <fullName evidence="3">Cytoplasmic protein</fullName>
    </recommendedName>
</protein>
<name>A0A2J9VIJ1_VIBMI</name>
<dbReference type="RefSeq" id="WP_032479725.1">
    <property type="nucleotide sequence ID" value="NZ_CAWMSS010000002.1"/>
</dbReference>
<dbReference type="STRING" id="674.VM_19980"/>
<dbReference type="EMBL" id="LOSJ02000001">
    <property type="protein sequence ID" value="PNM63615.1"/>
    <property type="molecule type" value="Genomic_DNA"/>
</dbReference>